<comment type="cofactor">
    <cofactor evidence="3">
        <name>FAD</name>
        <dbReference type="ChEBI" id="CHEBI:57692"/>
    </cofactor>
</comment>
<sequence length="1523" mass="165602">MLFSALPAKQGLYDPEAEVDSCGVAMVTDIHGRRSHSIVADGLLALENLEHRGAAGAETNSGDGAGILIQLPDELLRATVDFDLPEPAADGSNSYAAGTCFLPMDPDLRRAAMERVEALAADEGITVLGWRDLPVDHEHADVGGTAVACMPYMMQLFVTVDPAPGAERIAGVTLDRYIYPFRKQAERVTPEIEEAGTGLYFPSLSSRTMVYKGMLTTMQLPLYYEDLRDDRCLSAIAIVHSRFSTNTFPSWPLAHPFRFVAHNGEINTVRGNRNRMRAREALLETDLIPGDLKRAFPICTPEASDSASLDEVLELLHLGGRDVHHAVMMMVPEAWENVPDMDPRRRAFLQFNASLMEAWDGPACVTFTDGTVVGAVLDRNGLRPGRWWQTRDGRVILASESGVLDVSVDDVISKGRLEPGRMFLVDTAQGRIIPDEELKGELMNAEAYGEWLHAGLLDIATLPDRPVFQPNHDTVVRRQISFGYTEEDLRVLLTPMAASGYEPLGSMGTDTPVAVLSQRSRLLYDYFVELFAQVTNPPLDAIREEIVTSMSRVMGPEQNLLRPTAASCRQIMVHWPVLDNAELAKLVHINDDGDNPGLSAKVLRALYEVSEGGAGLAAALEDLRLRASQAIAEGHTTLVISDRLTDSDHAPIPSLLATSAVHHHLVRTKERTRVALVVESGDAREVHHIATLIGFGAAAVNPYLALETIEDLIAEGELIGVTRAKAIGNYLEALGKGVLKVMSKMGISTISSYTAAQAFEAVGLSSEVVREYFTRTVSRIEGVGLDELAEEVRIRHHRAFPENPTEQVYRRLEVGGEYQYRREGELHLFSPETIFLLQHATKTGRAEIFRKYSDEVDRLSREGGTLRGLFDFDLDAREPVPLEEVEPVEAIMKRFNTGAMSYGSISAEAHETIAMAMNRIGGRSNSGEGGEDVERLYDPERRSAVKQVASGRFGVTSDYLINATDIQIKMAQGAKPGEGGQLPAYKVYPWIAKTRHSTPGVALISPPPHHDIYSIEDLAQLIHDLKNANSQARIHVKLVSAVGVGTVATGVSKAHADVVLISGHDGGTGASPLTSLKHAGTPWEIGLADAQQTLMLNGLRDRITVQCDGALRTGRDVITAALLGAEEYGFSTAPLIVAGCIMMRVCHLDTCPVGVATQNPLLRSRFTGQVDHLVNFFRFIAEDVREHLARLGYRTLDEAIGQSQRLHTDTAVAHWKSKGLDLSPIFRKVEDKGPTRRVRGQEHGLDRALDQTLIQLAEGALEDAHPVTLELPVRNVNRTVGTLLGSEVTRRYGADGLAEDTITVKLEGSAGQSLGAFLPPGVTIRLTGDTNDYVGKGLCGGKIVVTPDPDSLFVAEDQVIAGNTILYGATSGEVYLRGRVGERFSVRNSGATAVVEGVGDHACEYMTGGRVVVLGPTGRNLAAGMSGGIAFVHDLDQAKVNMAMVELLRPDPEDLAWLKRTIVTHTELTGSAIGASILADWPRRCLAFTKVMPTDYRRVLDAARMAEAEGRDVDSAIMEAARG</sequence>
<keyword evidence="14" id="KW-0314">Glutamate biosynthesis</keyword>
<dbReference type="CDD" id="cd02808">
    <property type="entry name" value="GltS_FMN"/>
    <property type="match status" value="1"/>
</dbReference>
<keyword evidence="12" id="KW-0408">Iron</keyword>
<dbReference type="FunFam" id="2.160.20.60:FF:000001">
    <property type="entry name" value="Glutamate synthase, large subunit"/>
    <property type="match status" value="1"/>
</dbReference>
<name>R7YAL9_9ACTN</name>
<evidence type="ECO:0000256" key="7">
    <source>
        <dbReference type="ARBA" id="ARBA00022643"/>
    </source>
</evidence>
<dbReference type="Gene3D" id="3.20.20.70">
    <property type="entry name" value="Aldolase class I"/>
    <property type="match status" value="2"/>
</dbReference>
<evidence type="ECO:0000256" key="11">
    <source>
        <dbReference type="ARBA" id="ARBA00023002"/>
    </source>
</evidence>
<dbReference type="CDD" id="cd00713">
    <property type="entry name" value="GltS"/>
    <property type="match status" value="1"/>
</dbReference>
<dbReference type="InterPro" id="IPR017932">
    <property type="entry name" value="GATase_2_dom"/>
</dbReference>
<keyword evidence="15" id="KW-0003">3Fe-4S</keyword>
<evidence type="ECO:0000259" key="17">
    <source>
        <dbReference type="PROSITE" id="PS51278"/>
    </source>
</evidence>
<dbReference type="PANTHER" id="PTHR11938:SF133">
    <property type="entry name" value="GLUTAMATE SYNTHASE (NADH)"/>
    <property type="match status" value="1"/>
</dbReference>
<organism evidence="18 19">
    <name type="scientific">Gordonia terrae C-6</name>
    <dbReference type="NCBI Taxonomy" id="1316928"/>
    <lineage>
        <taxon>Bacteria</taxon>
        <taxon>Bacillati</taxon>
        <taxon>Actinomycetota</taxon>
        <taxon>Actinomycetes</taxon>
        <taxon>Mycobacteriales</taxon>
        <taxon>Gordoniaceae</taxon>
        <taxon>Gordonia</taxon>
    </lineage>
</organism>
<evidence type="ECO:0000256" key="6">
    <source>
        <dbReference type="ARBA" id="ARBA00022630"/>
    </source>
</evidence>
<evidence type="ECO:0000256" key="5">
    <source>
        <dbReference type="ARBA" id="ARBA00022605"/>
    </source>
</evidence>
<dbReference type="PANTHER" id="PTHR11938">
    <property type="entry name" value="FAD NADPH DEHYDROGENASE/OXIDOREDUCTASE"/>
    <property type="match status" value="1"/>
</dbReference>
<keyword evidence="8" id="KW-0479">Metal-binding</keyword>
<dbReference type="EMBL" id="AQPW01000008">
    <property type="protein sequence ID" value="EON33063.1"/>
    <property type="molecule type" value="Genomic_DNA"/>
</dbReference>
<dbReference type="InterPro" id="IPR002932">
    <property type="entry name" value="Glu_synthdom"/>
</dbReference>
<dbReference type="PROSITE" id="PS51278">
    <property type="entry name" value="GATASE_TYPE_2"/>
    <property type="match status" value="1"/>
</dbReference>
<dbReference type="InterPro" id="IPR013785">
    <property type="entry name" value="Aldolase_TIM"/>
</dbReference>
<keyword evidence="11" id="KW-0560">Oxidoreductase</keyword>
<dbReference type="GO" id="GO:0046872">
    <property type="term" value="F:metal ion binding"/>
    <property type="evidence" value="ECO:0007669"/>
    <property type="project" value="UniProtKB-KW"/>
</dbReference>
<comment type="caution">
    <text evidence="18">The sequence shown here is derived from an EMBL/GenBank/DDBJ whole genome shotgun (WGS) entry which is preliminary data.</text>
</comment>
<dbReference type="SUPFAM" id="SSF56235">
    <property type="entry name" value="N-terminal nucleophile aminohydrolases (Ntn hydrolases)"/>
    <property type="match status" value="1"/>
</dbReference>
<comment type="similarity">
    <text evidence="4">Belongs to the glutamate synthase family.</text>
</comment>
<dbReference type="InterPro" id="IPR036485">
    <property type="entry name" value="Glu_synth_asu_C_sf"/>
</dbReference>
<evidence type="ECO:0000256" key="14">
    <source>
        <dbReference type="ARBA" id="ARBA00023164"/>
    </source>
</evidence>
<evidence type="ECO:0000256" key="1">
    <source>
        <dbReference type="ARBA" id="ARBA00001917"/>
    </source>
</evidence>
<evidence type="ECO:0000313" key="19">
    <source>
        <dbReference type="Proteomes" id="UP000013569"/>
    </source>
</evidence>
<dbReference type="Proteomes" id="UP000013569">
    <property type="component" value="Unassembled WGS sequence"/>
</dbReference>
<dbReference type="FunFam" id="3.20.20.70:FF:000031">
    <property type="entry name" value="Glutamate synthase 1 [NADH]"/>
    <property type="match status" value="1"/>
</dbReference>
<dbReference type="GO" id="GO:0006537">
    <property type="term" value="P:glutamate biosynthetic process"/>
    <property type="evidence" value="ECO:0007669"/>
    <property type="project" value="UniProtKB-KW"/>
</dbReference>
<feature type="domain" description="Glutamine amidotransferase type-2" evidence="17">
    <location>
        <begin position="22"/>
        <end position="428"/>
    </location>
</feature>
<comment type="cofactor">
    <cofactor evidence="2">
        <name>[3Fe-4S] cluster</name>
        <dbReference type="ChEBI" id="CHEBI:21137"/>
    </cofactor>
</comment>
<comment type="cofactor">
    <cofactor evidence="1">
        <name>FMN</name>
        <dbReference type="ChEBI" id="CHEBI:58210"/>
    </cofactor>
</comment>
<evidence type="ECO:0000256" key="8">
    <source>
        <dbReference type="ARBA" id="ARBA00022723"/>
    </source>
</evidence>
<protein>
    <submittedName>
        <fullName evidence="18">Glutamate synthase (Ferredoxin)</fullName>
    </submittedName>
</protein>
<evidence type="ECO:0000256" key="13">
    <source>
        <dbReference type="ARBA" id="ARBA00023014"/>
    </source>
</evidence>
<dbReference type="NCBIfam" id="NF008730">
    <property type="entry name" value="PRK11750.1"/>
    <property type="match status" value="1"/>
</dbReference>
<keyword evidence="5" id="KW-0028">Amino-acid biosynthesis</keyword>
<dbReference type="GO" id="GO:0019676">
    <property type="term" value="P:ammonia assimilation cycle"/>
    <property type="evidence" value="ECO:0007669"/>
    <property type="project" value="TreeGrafter"/>
</dbReference>
<keyword evidence="7" id="KW-0288">FMN</keyword>
<dbReference type="InterPro" id="IPR050711">
    <property type="entry name" value="ET-N_metabolism_enzyme"/>
</dbReference>
<dbReference type="Gene3D" id="3.60.20.10">
    <property type="entry name" value="Glutamine Phosphoribosylpyrophosphate, subunit 1, domain 1"/>
    <property type="match status" value="1"/>
</dbReference>
<dbReference type="SUPFAM" id="SSF51395">
    <property type="entry name" value="FMN-linked oxidoreductases"/>
    <property type="match status" value="1"/>
</dbReference>
<dbReference type="Pfam" id="PF01493">
    <property type="entry name" value="GXGXG"/>
    <property type="match status" value="1"/>
</dbReference>
<dbReference type="OrthoDB" id="9758182at2"/>
<dbReference type="SUPFAM" id="SSF69336">
    <property type="entry name" value="Alpha subunit of glutamate synthase, C-terminal domain"/>
    <property type="match status" value="1"/>
</dbReference>
<evidence type="ECO:0000256" key="15">
    <source>
        <dbReference type="ARBA" id="ARBA00023291"/>
    </source>
</evidence>
<dbReference type="InterPro" id="IPR006982">
    <property type="entry name" value="Glu_synth_centr_N"/>
</dbReference>
<gene>
    <name evidence="18" type="ORF">GTC6_09574</name>
</gene>
<dbReference type="PATRIC" id="fig|1316928.3.peg.1914"/>
<evidence type="ECO:0000256" key="9">
    <source>
        <dbReference type="ARBA" id="ARBA00022827"/>
    </source>
</evidence>
<comment type="pathway">
    <text evidence="16">Amino-acid biosynthesis.</text>
</comment>
<dbReference type="Pfam" id="PF04898">
    <property type="entry name" value="Glu_syn_central"/>
    <property type="match status" value="1"/>
</dbReference>
<evidence type="ECO:0000256" key="2">
    <source>
        <dbReference type="ARBA" id="ARBA00001927"/>
    </source>
</evidence>
<dbReference type="InterPro" id="IPR002489">
    <property type="entry name" value="Glu_synth_asu_C"/>
</dbReference>
<dbReference type="Gene3D" id="2.160.20.60">
    <property type="entry name" value="Glutamate synthase, alpha subunit, C-terminal domain"/>
    <property type="match status" value="1"/>
</dbReference>
<proteinExistence type="inferred from homology"/>
<dbReference type="RefSeq" id="WP_010842338.1">
    <property type="nucleotide sequence ID" value="NZ_AQPW01000008.1"/>
</dbReference>
<dbReference type="FunFam" id="3.60.20.10:FF:000001">
    <property type="entry name" value="Glutamate synthase, large subunit"/>
    <property type="match status" value="1"/>
</dbReference>
<evidence type="ECO:0000256" key="3">
    <source>
        <dbReference type="ARBA" id="ARBA00001974"/>
    </source>
</evidence>
<keyword evidence="6" id="KW-0285">Flavoprotein</keyword>
<keyword evidence="9" id="KW-0274">FAD</keyword>
<dbReference type="Pfam" id="PF01645">
    <property type="entry name" value="Glu_synthase"/>
    <property type="match status" value="1"/>
</dbReference>
<reference evidence="18 19" key="1">
    <citation type="journal article" date="2013" name="Genome Announc.">
        <title>Draft Genome Sequence of a Benzothiophene-Desulfurizing Bacterium, Gordona terrae Strain C-6.</title>
        <authorList>
            <person name="Wang W."/>
            <person name="Ma T."/>
            <person name="Ren Y."/>
            <person name="Li G."/>
        </authorList>
    </citation>
    <scope>NUCLEOTIDE SEQUENCE [LARGE SCALE GENOMIC DNA]</scope>
    <source>
        <strain evidence="18 19">C-6</strain>
    </source>
</reference>
<dbReference type="InterPro" id="IPR029055">
    <property type="entry name" value="Ntn_hydrolases_N"/>
</dbReference>
<evidence type="ECO:0000313" key="18">
    <source>
        <dbReference type="EMBL" id="EON33063.1"/>
    </source>
</evidence>
<evidence type="ECO:0000256" key="16">
    <source>
        <dbReference type="ARBA" id="ARBA00029440"/>
    </source>
</evidence>
<keyword evidence="13" id="KW-0411">Iron-sulfur</keyword>
<dbReference type="GO" id="GO:0051538">
    <property type="term" value="F:3 iron, 4 sulfur cluster binding"/>
    <property type="evidence" value="ECO:0007669"/>
    <property type="project" value="UniProtKB-KW"/>
</dbReference>
<evidence type="ECO:0000256" key="4">
    <source>
        <dbReference type="ARBA" id="ARBA00009716"/>
    </source>
</evidence>
<dbReference type="GO" id="GO:0015930">
    <property type="term" value="F:glutamate synthase activity"/>
    <property type="evidence" value="ECO:0007669"/>
    <property type="project" value="InterPro"/>
</dbReference>
<dbReference type="CDD" id="cd00982">
    <property type="entry name" value="gltB_C"/>
    <property type="match status" value="1"/>
</dbReference>
<accession>R7YAL9</accession>
<keyword evidence="10" id="KW-0315">Glutamine amidotransferase</keyword>
<dbReference type="FunFam" id="3.20.20.70:FF:000053">
    <property type="entry name" value="Glutamate synthase large subunit"/>
    <property type="match status" value="1"/>
</dbReference>
<evidence type="ECO:0000256" key="10">
    <source>
        <dbReference type="ARBA" id="ARBA00022962"/>
    </source>
</evidence>
<evidence type="ECO:0000256" key="12">
    <source>
        <dbReference type="ARBA" id="ARBA00023004"/>
    </source>
</evidence>
<dbReference type="Pfam" id="PF00310">
    <property type="entry name" value="GATase_2"/>
    <property type="match status" value="1"/>
</dbReference>